<dbReference type="AlphaFoldDB" id="A0AAV6VXK5"/>
<organism evidence="3 4">
    <name type="scientific">Oedothorax gibbosus</name>
    <dbReference type="NCBI Taxonomy" id="931172"/>
    <lineage>
        <taxon>Eukaryota</taxon>
        <taxon>Metazoa</taxon>
        <taxon>Ecdysozoa</taxon>
        <taxon>Arthropoda</taxon>
        <taxon>Chelicerata</taxon>
        <taxon>Arachnida</taxon>
        <taxon>Araneae</taxon>
        <taxon>Araneomorphae</taxon>
        <taxon>Entelegynae</taxon>
        <taxon>Araneoidea</taxon>
        <taxon>Linyphiidae</taxon>
        <taxon>Erigoninae</taxon>
        <taxon>Oedothorax</taxon>
    </lineage>
</organism>
<dbReference type="Pfam" id="PF01683">
    <property type="entry name" value="EB"/>
    <property type="match status" value="1"/>
</dbReference>
<reference evidence="3 4" key="1">
    <citation type="journal article" date="2022" name="Nat. Ecol. Evol.">
        <title>A masculinizing supergene underlies an exaggerated male reproductive morph in a spider.</title>
        <authorList>
            <person name="Hendrickx F."/>
            <person name="De Corte Z."/>
            <person name="Sonet G."/>
            <person name="Van Belleghem S.M."/>
            <person name="Kostlbacher S."/>
            <person name="Vangestel C."/>
        </authorList>
    </citation>
    <scope>NUCLEOTIDE SEQUENCE [LARGE SCALE GENOMIC DNA]</scope>
    <source>
        <strain evidence="3">W744_W776</strain>
    </source>
</reference>
<dbReference type="EMBL" id="JAFNEN010000003">
    <property type="protein sequence ID" value="KAG8201747.1"/>
    <property type="molecule type" value="Genomic_DNA"/>
</dbReference>
<evidence type="ECO:0000259" key="2">
    <source>
        <dbReference type="Pfam" id="PF01683"/>
    </source>
</evidence>
<feature type="domain" description="EB" evidence="2">
    <location>
        <begin position="60"/>
        <end position="100"/>
    </location>
</feature>
<feature type="transmembrane region" description="Helical" evidence="1">
    <location>
        <begin position="215"/>
        <end position="236"/>
    </location>
</feature>
<keyword evidence="4" id="KW-1185">Reference proteome</keyword>
<keyword evidence="1" id="KW-0472">Membrane</keyword>
<keyword evidence="1" id="KW-0812">Transmembrane</keyword>
<dbReference type="PANTHER" id="PTHR39069">
    <property type="entry name" value="ECDYSONE-INDUCIBLE GENE E1, ISOFORM A"/>
    <property type="match status" value="1"/>
</dbReference>
<evidence type="ECO:0000313" key="4">
    <source>
        <dbReference type="Proteomes" id="UP000827092"/>
    </source>
</evidence>
<dbReference type="PANTHER" id="PTHR39069:SF8">
    <property type="entry name" value="FI17111P1"/>
    <property type="match status" value="1"/>
</dbReference>
<evidence type="ECO:0000313" key="3">
    <source>
        <dbReference type="EMBL" id="KAG8201747.1"/>
    </source>
</evidence>
<protein>
    <recommendedName>
        <fullName evidence="2">EB domain-containing protein</fullName>
    </recommendedName>
</protein>
<sequence>MCSNVVTIVIIFVYDFKYSGANLDNVEVFTSKETTKYNVNTGISGTQQANTLEISKMFNVKKQASHLRNLGERCTMSRDCLSNALCKENICSCPTDYYAYMPSPKLLNLAICRLKIKHGFRCTLTQDCSEHDTNSECSGGVCQCIEGTHYLRTDVLFSHVKRCYNTSLSEGDVCDIHDQCFGLEDGHHKCRCTDGHCTCTNGSEPSGCLICKENITSTLLVLAGITLCILTLMLLVKLRHRANSRYAARNLLNSRPTAPPLPNTETNLSSNRDVTSSLPNVFFTETRHSLLGVNNGYMQTRCSSTSALRSEDLPPSYDDIMGSLWNEPPPSYQEIAAKVP</sequence>
<gene>
    <name evidence="3" type="ORF">JTE90_012807</name>
</gene>
<comment type="caution">
    <text evidence="3">The sequence shown here is derived from an EMBL/GenBank/DDBJ whole genome shotgun (WGS) entry which is preliminary data.</text>
</comment>
<dbReference type="InterPro" id="IPR006149">
    <property type="entry name" value="EB_dom"/>
</dbReference>
<keyword evidence="1" id="KW-1133">Transmembrane helix</keyword>
<name>A0AAV6VXK5_9ARAC</name>
<evidence type="ECO:0000256" key="1">
    <source>
        <dbReference type="SAM" id="Phobius"/>
    </source>
</evidence>
<dbReference type="Proteomes" id="UP000827092">
    <property type="component" value="Unassembled WGS sequence"/>
</dbReference>
<proteinExistence type="predicted"/>
<accession>A0AAV6VXK5</accession>